<reference evidence="2" key="1">
    <citation type="journal article" date="2014" name="Int. J. Syst. Evol. Microbiol.">
        <title>Complete genome sequence of Corynebacterium casei LMG S-19264T (=DSM 44701T), isolated from a smear-ripened cheese.</title>
        <authorList>
            <consortium name="US DOE Joint Genome Institute (JGI-PGF)"/>
            <person name="Walter F."/>
            <person name="Albersmeier A."/>
            <person name="Kalinowski J."/>
            <person name="Ruckert C."/>
        </authorList>
    </citation>
    <scope>NUCLEOTIDE SEQUENCE</scope>
    <source>
        <strain evidence="2">JCM 3035</strain>
    </source>
</reference>
<reference evidence="2" key="2">
    <citation type="submission" date="2020-09" db="EMBL/GenBank/DDBJ databases">
        <authorList>
            <person name="Sun Q."/>
            <person name="Ohkuma M."/>
        </authorList>
    </citation>
    <scope>NUCLEOTIDE SEQUENCE</scope>
    <source>
        <strain evidence="2">JCM 3035</strain>
    </source>
</reference>
<gene>
    <name evidence="2" type="ORF">GCM10010094_19040</name>
</gene>
<dbReference type="AlphaFoldDB" id="A0A917QMJ4"/>
<proteinExistence type="predicted"/>
<evidence type="ECO:0008006" key="4">
    <source>
        <dbReference type="Google" id="ProtNLM"/>
    </source>
</evidence>
<evidence type="ECO:0000313" key="2">
    <source>
        <dbReference type="EMBL" id="GGK58985.1"/>
    </source>
</evidence>
<keyword evidence="1" id="KW-0812">Transmembrane</keyword>
<accession>A0A917QMJ4</accession>
<sequence length="137" mass="14528">MVEWYPLRTPVVRPVPEPVATGFVWMAAFAGSCLLVAVLGAVGGLSSPSLALGALCGLAVLLGLPARFRAAPGIALVCWLFLNNFAIAPRGELTWDGHLDAARLVLLLAAAFLGTVVARIMHARGAHHRVTPERERQ</sequence>
<protein>
    <recommendedName>
        <fullName evidence="4">Integral membrane protein</fullName>
    </recommendedName>
</protein>
<feature type="transmembrane region" description="Helical" evidence="1">
    <location>
        <begin position="54"/>
        <end position="82"/>
    </location>
</feature>
<keyword evidence="3" id="KW-1185">Reference proteome</keyword>
<evidence type="ECO:0000256" key="1">
    <source>
        <dbReference type="SAM" id="Phobius"/>
    </source>
</evidence>
<dbReference type="Proteomes" id="UP000637788">
    <property type="component" value="Unassembled WGS sequence"/>
</dbReference>
<keyword evidence="1" id="KW-0472">Membrane</keyword>
<evidence type="ECO:0000313" key="3">
    <source>
        <dbReference type="Proteomes" id="UP000637788"/>
    </source>
</evidence>
<dbReference type="EMBL" id="BMPQ01000004">
    <property type="protein sequence ID" value="GGK58985.1"/>
    <property type="molecule type" value="Genomic_DNA"/>
</dbReference>
<feature type="transmembrane region" description="Helical" evidence="1">
    <location>
        <begin position="102"/>
        <end position="121"/>
    </location>
</feature>
<feature type="transmembrane region" description="Helical" evidence="1">
    <location>
        <begin position="20"/>
        <end position="42"/>
    </location>
</feature>
<comment type="caution">
    <text evidence="2">The sequence shown here is derived from an EMBL/GenBank/DDBJ whole genome shotgun (WGS) entry which is preliminary data.</text>
</comment>
<organism evidence="2 3">
    <name type="scientific">Streptomyces flaveus</name>
    <dbReference type="NCBI Taxonomy" id="66370"/>
    <lineage>
        <taxon>Bacteria</taxon>
        <taxon>Bacillati</taxon>
        <taxon>Actinomycetota</taxon>
        <taxon>Actinomycetes</taxon>
        <taxon>Kitasatosporales</taxon>
        <taxon>Streptomycetaceae</taxon>
        <taxon>Streptomyces</taxon>
        <taxon>Streptomyces aurantiacus group</taxon>
    </lineage>
</organism>
<dbReference type="RefSeq" id="WP_189321435.1">
    <property type="nucleotide sequence ID" value="NZ_BMPQ01000004.1"/>
</dbReference>
<keyword evidence="1" id="KW-1133">Transmembrane helix</keyword>
<name>A0A917QMJ4_9ACTN</name>